<dbReference type="Gene3D" id="1.20.900.10">
    <property type="entry name" value="Dbl homology (DH) domain"/>
    <property type="match status" value="1"/>
</dbReference>
<reference evidence="2 3" key="1">
    <citation type="submission" date="2017-02" db="EMBL/GenBank/DDBJ databases">
        <title>Legionella quilivanii strain from human: case report and whole genome sequencing analysis.</title>
        <authorList>
            <person name="Lalancette C."/>
            <person name="Leduc J.-M."/>
            <person name="Levesque S."/>
            <person name="Fournier E."/>
            <person name="Saoud J."/>
            <person name="Faucher S.P."/>
            <person name="Bernard K."/>
            <person name="Martineau C."/>
            <person name="Longtin J."/>
        </authorList>
    </citation>
    <scope>NUCLEOTIDE SEQUENCE [LARGE SCALE GENOMIC DNA]</scope>
    <source>
        <strain evidence="2 3">ID143958</strain>
    </source>
</reference>
<feature type="domain" description="DH" evidence="1">
    <location>
        <begin position="13"/>
        <end position="212"/>
    </location>
</feature>
<comment type="caution">
    <text evidence="2">The sequence shown here is derived from an EMBL/GenBank/DDBJ whole genome shotgun (WGS) entry which is preliminary data.</text>
</comment>
<dbReference type="InterPro" id="IPR035899">
    <property type="entry name" value="DBL_dom_sf"/>
</dbReference>
<proteinExistence type="predicted"/>
<dbReference type="Proteomes" id="UP000249458">
    <property type="component" value="Unassembled WGS sequence"/>
</dbReference>
<dbReference type="RefSeq" id="WP_112218311.1">
    <property type="nucleotide sequence ID" value="NZ_MVJN01000001.1"/>
</dbReference>
<dbReference type="PROSITE" id="PS50010">
    <property type="entry name" value="DH_2"/>
    <property type="match status" value="1"/>
</dbReference>
<protein>
    <recommendedName>
        <fullName evidence="1">DH domain-containing protein</fullName>
    </recommendedName>
</protein>
<dbReference type="SMART" id="SM00325">
    <property type="entry name" value="RhoGEF"/>
    <property type="match status" value="1"/>
</dbReference>
<name>A0A364LNP5_9GAMM</name>
<dbReference type="AlphaFoldDB" id="A0A364LNP5"/>
<evidence type="ECO:0000259" key="1">
    <source>
        <dbReference type="PROSITE" id="PS50010"/>
    </source>
</evidence>
<sequence length="320" mass="35816">MLEKSEPKSPVNPVNHSLAELFKTEETYRNKLLFLVSVFSRSGLIGTNPVLNKFKQLLPRLVEISMRLDTNVTKGLEISQKMAAGETISIEEQETLDSLRKQRQQLLKSYFVLYAEYATNYGAFAQQAGNPKAFLALKDYVYASNKQGFCLSDYLIEPVQRGPRYDILIKNVIEYNQSAKVNPLVKLDEKQIEQFQKMSAHIKHCASEANKATSEMTHAEIKPDDKQGYKFGDISRAGFAFAGQAAQKGFGLMSVLLSTQPSVTSSPATSVKENINDEEVNSLADEFENLYSDEEISLDDFEFLGDDDVEAQSSSSNTRT</sequence>
<evidence type="ECO:0000313" key="3">
    <source>
        <dbReference type="Proteomes" id="UP000249458"/>
    </source>
</evidence>
<dbReference type="GO" id="GO:0005085">
    <property type="term" value="F:guanyl-nucleotide exchange factor activity"/>
    <property type="evidence" value="ECO:0007669"/>
    <property type="project" value="InterPro"/>
</dbReference>
<accession>A0A364LNP5</accession>
<gene>
    <name evidence="2" type="ORF">B1207_02015</name>
</gene>
<evidence type="ECO:0000313" key="2">
    <source>
        <dbReference type="EMBL" id="RAP38677.1"/>
    </source>
</evidence>
<dbReference type="SUPFAM" id="SSF48065">
    <property type="entry name" value="DBL homology domain (DH-domain)"/>
    <property type="match status" value="1"/>
</dbReference>
<dbReference type="EMBL" id="MVJN01000001">
    <property type="protein sequence ID" value="RAP38677.1"/>
    <property type="molecule type" value="Genomic_DNA"/>
</dbReference>
<organism evidence="2 3">
    <name type="scientific">Legionella quinlivanii</name>
    <dbReference type="NCBI Taxonomy" id="45073"/>
    <lineage>
        <taxon>Bacteria</taxon>
        <taxon>Pseudomonadati</taxon>
        <taxon>Pseudomonadota</taxon>
        <taxon>Gammaproteobacteria</taxon>
        <taxon>Legionellales</taxon>
        <taxon>Legionellaceae</taxon>
        <taxon>Legionella</taxon>
    </lineage>
</organism>
<dbReference type="InterPro" id="IPR000219">
    <property type="entry name" value="DH_dom"/>
</dbReference>
<dbReference type="Pfam" id="PF00621">
    <property type="entry name" value="RhoGEF"/>
    <property type="match status" value="1"/>
</dbReference>